<feature type="region of interest" description="Disordered" evidence="1">
    <location>
        <begin position="252"/>
        <end position="291"/>
    </location>
</feature>
<dbReference type="RefSeq" id="XP_040742333.1">
    <property type="nucleotide sequence ID" value="XM_040887898.1"/>
</dbReference>
<feature type="compositionally biased region" description="Basic and acidic residues" evidence="1">
    <location>
        <begin position="177"/>
        <end position="186"/>
    </location>
</feature>
<feature type="region of interest" description="Disordered" evidence="1">
    <location>
        <begin position="22"/>
        <end position="186"/>
    </location>
</feature>
<dbReference type="OrthoDB" id="5597922at2759"/>
<dbReference type="EMBL" id="MCFD01000009">
    <property type="protein sequence ID" value="ORX68551.1"/>
    <property type="molecule type" value="Genomic_DNA"/>
</dbReference>
<feature type="compositionally biased region" description="Basic and acidic residues" evidence="1">
    <location>
        <begin position="258"/>
        <end position="270"/>
    </location>
</feature>
<feature type="compositionally biased region" description="Low complexity" evidence="1">
    <location>
        <begin position="91"/>
        <end position="105"/>
    </location>
</feature>
<name>A0A1Y1W4V3_9FUNG</name>
<dbReference type="GeneID" id="63804546"/>
<dbReference type="Proteomes" id="UP000193922">
    <property type="component" value="Unassembled WGS sequence"/>
</dbReference>
<comment type="caution">
    <text evidence="2">The sequence shown here is derived from an EMBL/GenBank/DDBJ whole genome shotgun (WGS) entry which is preliminary data.</text>
</comment>
<feature type="compositionally biased region" description="Basic and acidic residues" evidence="1">
    <location>
        <begin position="215"/>
        <end position="224"/>
    </location>
</feature>
<reference evidence="2 3" key="1">
    <citation type="submission" date="2016-07" db="EMBL/GenBank/DDBJ databases">
        <title>Pervasive Adenine N6-methylation of Active Genes in Fungi.</title>
        <authorList>
            <consortium name="DOE Joint Genome Institute"/>
            <person name="Mondo S.J."/>
            <person name="Dannebaum R.O."/>
            <person name="Kuo R.C."/>
            <person name="Labutti K."/>
            <person name="Haridas S."/>
            <person name="Kuo A."/>
            <person name="Salamov A."/>
            <person name="Ahrendt S.R."/>
            <person name="Lipzen A."/>
            <person name="Sullivan W."/>
            <person name="Andreopoulos W.B."/>
            <person name="Clum A."/>
            <person name="Lindquist E."/>
            <person name="Daum C."/>
            <person name="Ramamoorthy G.K."/>
            <person name="Gryganskyi A."/>
            <person name="Culley D."/>
            <person name="Magnuson J.K."/>
            <person name="James T.Y."/>
            <person name="O'Malley M.A."/>
            <person name="Stajich J.E."/>
            <person name="Spatafora J.W."/>
            <person name="Visel A."/>
            <person name="Grigoriev I.V."/>
        </authorList>
    </citation>
    <scope>NUCLEOTIDE SEQUENCE [LARGE SCALE GENOMIC DNA]</scope>
    <source>
        <strain evidence="2 3">ATCC 12442</strain>
    </source>
</reference>
<protein>
    <submittedName>
        <fullName evidence="2">Uncharacterized protein</fullName>
    </submittedName>
</protein>
<feature type="compositionally biased region" description="Acidic residues" evidence="1">
    <location>
        <begin position="133"/>
        <end position="149"/>
    </location>
</feature>
<sequence length="303" mass="32997">MWSQIVLVAGAFGLGYYFATRGQPGNAKKQTAPAADVETMAGTFPEGSATHVESDPQQKAAARKSSTGKKPSKKGSRPKKPSKKAAKTTDEAATPADDATKTTAAPRTLETKKPVVVAQPLAADQSRSASEPGSDEEPEPQPAVEEDVWETVGTEGYRPEKTASKHIPVHESAWGKLEPDKDLGKEPEAKPAARVLRIGAAAHPGPASSPRRTARSYEYEEALTKKQRQNMRKEERKRAEKAYVAELQAQRLRQHQRGLVEVRSREQWEKAKRKTANTPKPASAGTSKVNGKASVFEDKLIWD</sequence>
<dbReference type="AlphaFoldDB" id="A0A1Y1W4V3"/>
<gene>
    <name evidence="2" type="ORF">DL89DRAFT_268374</name>
</gene>
<proteinExistence type="predicted"/>
<evidence type="ECO:0000256" key="1">
    <source>
        <dbReference type="SAM" id="MobiDB-lite"/>
    </source>
</evidence>
<evidence type="ECO:0000313" key="2">
    <source>
        <dbReference type="EMBL" id="ORX68551.1"/>
    </source>
</evidence>
<feature type="compositionally biased region" description="Polar residues" evidence="1">
    <location>
        <begin position="276"/>
        <end position="289"/>
    </location>
</feature>
<organism evidence="2 3">
    <name type="scientific">Linderina pennispora</name>
    <dbReference type="NCBI Taxonomy" id="61395"/>
    <lineage>
        <taxon>Eukaryota</taxon>
        <taxon>Fungi</taxon>
        <taxon>Fungi incertae sedis</taxon>
        <taxon>Zoopagomycota</taxon>
        <taxon>Kickxellomycotina</taxon>
        <taxon>Kickxellomycetes</taxon>
        <taxon>Kickxellales</taxon>
        <taxon>Kickxellaceae</taxon>
        <taxon>Linderina</taxon>
    </lineage>
</organism>
<keyword evidence="3" id="KW-1185">Reference proteome</keyword>
<accession>A0A1Y1W4V3</accession>
<feature type="compositionally biased region" description="Low complexity" evidence="1">
    <location>
        <begin position="199"/>
        <end position="210"/>
    </location>
</feature>
<evidence type="ECO:0000313" key="3">
    <source>
        <dbReference type="Proteomes" id="UP000193922"/>
    </source>
</evidence>
<feature type="compositionally biased region" description="Basic residues" evidence="1">
    <location>
        <begin position="66"/>
        <end position="86"/>
    </location>
</feature>
<feature type="region of interest" description="Disordered" evidence="1">
    <location>
        <begin position="198"/>
        <end position="237"/>
    </location>
</feature>